<dbReference type="STRING" id="1220554.GCA_001552135_01835"/>
<dbReference type="Proteomes" id="UP000323380">
    <property type="component" value="Unassembled WGS sequence"/>
</dbReference>
<dbReference type="Gene3D" id="2.60.120.560">
    <property type="entry name" value="Exo-inulinase, domain 1"/>
    <property type="match status" value="1"/>
</dbReference>
<dbReference type="Pfam" id="PF06439">
    <property type="entry name" value="3keto-disac_hyd"/>
    <property type="match status" value="1"/>
</dbReference>
<evidence type="ECO:0000313" key="3">
    <source>
        <dbReference type="EMBL" id="TYB42395.1"/>
    </source>
</evidence>
<feature type="domain" description="3-keto-alpha-glucoside-1,2-lyase/3-keto-2-hydroxy-glucal hydratase" evidence="2">
    <location>
        <begin position="54"/>
        <end position="223"/>
    </location>
</feature>
<gene>
    <name evidence="3" type="ORF">FXF69_31775</name>
</gene>
<sequence length="227" mass="25192">MAAMSPSAERSLPRWSPLVALAVLVTAASLATVPDCGGGDPFVRWRDGTDHGPWRSVFDGHGANGARGDVVSLRPREATDPAETHAGLVVSRTRYGGMEYRLRARTVAQLRERKPNPWEAAWVVWGYSDPSRFYYFILKPTGWELGKRDPAYPGGQRFLATGRRAFALGRWYRVAVVHRGPGMSVRVDDRDVTAFTDAERPYTAGSVGLYTEDAEVEFRDISVLARH</sequence>
<evidence type="ECO:0000313" key="4">
    <source>
        <dbReference type="Proteomes" id="UP000323380"/>
    </source>
</evidence>
<keyword evidence="1" id="KW-0732">Signal</keyword>
<dbReference type="GO" id="GO:0016787">
    <property type="term" value="F:hydrolase activity"/>
    <property type="evidence" value="ECO:0007669"/>
    <property type="project" value="InterPro"/>
</dbReference>
<protein>
    <submittedName>
        <fullName evidence="3">DUF1080 domain-containing protein</fullName>
    </submittedName>
</protein>
<comment type="caution">
    <text evidence="3">The sequence shown here is derived from an EMBL/GenBank/DDBJ whole genome shotgun (WGS) entry which is preliminary data.</text>
</comment>
<accession>A0A5D0NDW6</accession>
<evidence type="ECO:0000259" key="2">
    <source>
        <dbReference type="Pfam" id="PF06439"/>
    </source>
</evidence>
<name>A0A5D0NDW6_9ACTN</name>
<dbReference type="InterPro" id="IPR010496">
    <property type="entry name" value="AL/BT2_dom"/>
</dbReference>
<evidence type="ECO:0000256" key="1">
    <source>
        <dbReference type="SAM" id="SignalP"/>
    </source>
</evidence>
<organism evidence="3 4">
    <name type="scientific">Actinomadura chibensis</name>
    <dbReference type="NCBI Taxonomy" id="392828"/>
    <lineage>
        <taxon>Bacteria</taxon>
        <taxon>Bacillati</taxon>
        <taxon>Actinomycetota</taxon>
        <taxon>Actinomycetes</taxon>
        <taxon>Streptosporangiales</taxon>
        <taxon>Thermomonosporaceae</taxon>
        <taxon>Actinomadura</taxon>
    </lineage>
</organism>
<proteinExistence type="predicted"/>
<dbReference type="AlphaFoldDB" id="A0A5D0NDW6"/>
<feature type="chain" id="PRO_5039079748" evidence="1">
    <location>
        <begin position="32"/>
        <end position="227"/>
    </location>
</feature>
<dbReference type="EMBL" id="VSFG01000008">
    <property type="protein sequence ID" value="TYB42395.1"/>
    <property type="molecule type" value="Genomic_DNA"/>
</dbReference>
<reference evidence="3 4" key="1">
    <citation type="submission" date="2019-08" db="EMBL/GenBank/DDBJ databases">
        <title>Actinomadura sp. nov. CYP1-5 isolated from mountain soil.</title>
        <authorList>
            <person name="Songsumanus A."/>
            <person name="Kuncharoen N."/>
            <person name="Kudo T."/>
            <person name="Yuki M."/>
            <person name="Igarashi Y."/>
            <person name="Tanasupawat S."/>
        </authorList>
    </citation>
    <scope>NUCLEOTIDE SEQUENCE [LARGE SCALE GENOMIC DNA]</scope>
    <source>
        <strain evidence="3 4">JCM 14158</strain>
    </source>
</reference>
<feature type="signal peptide" evidence="1">
    <location>
        <begin position="1"/>
        <end position="31"/>
    </location>
</feature>
<keyword evidence="4" id="KW-1185">Reference proteome</keyword>